<dbReference type="InterPro" id="IPR050546">
    <property type="entry name" value="Glycosyl_Hydrlase_16"/>
</dbReference>
<dbReference type="Proteomes" id="UP001558652">
    <property type="component" value="Unassembled WGS sequence"/>
</dbReference>
<feature type="domain" description="GH16" evidence="1">
    <location>
        <begin position="1"/>
        <end position="245"/>
    </location>
</feature>
<accession>A0ABD0Y7U2</accession>
<dbReference type="PANTHER" id="PTHR10963:SF60">
    <property type="entry name" value="GRAM-NEGATIVE BACTERIA-BINDING PROTEIN 1-RELATED"/>
    <property type="match status" value="1"/>
</dbReference>
<reference evidence="2 3" key="1">
    <citation type="submission" date="2024-07" db="EMBL/GenBank/DDBJ databases">
        <title>Chromosome-level genome assembly of the water stick insect Ranatra chinensis (Heteroptera: Nepidae).</title>
        <authorList>
            <person name="Liu X."/>
        </authorList>
    </citation>
    <scope>NUCLEOTIDE SEQUENCE [LARGE SCALE GENOMIC DNA]</scope>
    <source>
        <strain evidence="2">Cailab_2021Rc</strain>
        <tissue evidence="2">Muscle</tissue>
    </source>
</reference>
<dbReference type="InterPro" id="IPR000757">
    <property type="entry name" value="Beta-glucanase-like"/>
</dbReference>
<feature type="non-terminal residue" evidence="2">
    <location>
        <position position="1"/>
    </location>
</feature>
<name>A0ABD0Y7U2_9HEMI</name>
<evidence type="ECO:0000313" key="2">
    <source>
        <dbReference type="EMBL" id="KAL1123450.1"/>
    </source>
</evidence>
<protein>
    <recommendedName>
        <fullName evidence="1">GH16 domain-containing protein</fullName>
    </recommendedName>
</protein>
<evidence type="ECO:0000259" key="1">
    <source>
        <dbReference type="PROSITE" id="PS51762"/>
    </source>
</evidence>
<proteinExistence type="predicted"/>
<dbReference type="SUPFAM" id="SSF49899">
    <property type="entry name" value="Concanavalin A-like lectins/glucanases"/>
    <property type="match status" value="1"/>
</dbReference>
<comment type="caution">
    <text evidence="2">The sequence shown here is derived from an EMBL/GenBank/DDBJ whole genome shotgun (WGS) entry which is preliminary data.</text>
</comment>
<sequence>YSEECSKIAVSFSILPPVESALINTHNSFSFQYGKIEIRAKLPLGEWLVPALWLKPKYDSYGPFYSSGRIVMAMARGNGNLECDGRDLSSRTLEAGIMAGVKETMAKKMVELKLSEGWHAQFHNFSFTWTSESLSFSVDGGQENYLFKKGQNVKDVIGFDGPSVPWKNGTHIAPFDKEFYISLGLFAGGMTDFPDSCTSGEHPKPWKNKAVKAMANFWQAKDQWFGTWNSEDSALQIDYIKVIAV</sequence>
<dbReference type="PROSITE" id="PS51762">
    <property type="entry name" value="GH16_2"/>
    <property type="match status" value="1"/>
</dbReference>
<dbReference type="PANTHER" id="PTHR10963">
    <property type="entry name" value="GLYCOSYL HYDROLASE-RELATED"/>
    <property type="match status" value="1"/>
</dbReference>
<dbReference type="InterPro" id="IPR013320">
    <property type="entry name" value="ConA-like_dom_sf"/>
</dbReference>
<dbReference type="Gene3D" id="2.60.120.200">
    <property type="match status" value="1"/>
</dbReference>
<evidence type="ECO:0000313" key="3">
    <source>
        <dbReference type="Proteomes" id="UP001558652"/>
    </source>
</evidence>
<dbReference type="AlphaFoldDB" id="A0ABD0Y7U2"/>
<gene>
    <name evidence="2" type="ORF">AAG570_002530</name>
</gene>
<dbReference type="EMBL" id="JBFDAA010000012">
    <property type="protein sequence ID" value="KAL1123450.1"/>
    <property type="molecule type" value="Genomic_DNA"/>
</dbReference>
<organism evidence="2 3">
    <name type="scientific">Ranatra chinensis</name>
    <dbReference type="NCBI Taxonomy" id="642074"/>
    <lineage>
        <taxon>Eukaryota</taxon>
        <taxon>Metazoa</taxon>
        <taxon>Ecdysozoa</taxon>
        <taxon>Arthropoda</taxon>
        <taxon>Hexapoda</taxon>
        <taxon>Insecta</taxon>
        <taxon>Pterygota</taxon>
        <taxon>Neoptera</taxon>
        <taxon>Paraneoptera</taxon>
        <taxon>Hemiptera</taxon>
        <taxon>Heteroptera</taxon>
        <taxon>Panheteroptera</taxon>
        <taxon>Nepomorpha</taxon>
        <taxon>Nepidae</taxon>
        <taxon>Ranatrinae</taxon>
        <taxon>Ranatra</taxon>
    </lineage>
</organism>
<keyword evidence="3" id="KW-1185">Reference proteome</keyword>